<evidence type="ECO:0000313" key="1">
    <source>
        <dbReference type="EMBL" id="KAF2501437.1"/>
    </source>
</evidence>
<accession>A0A6A6RDC6</accession>
<dbReference type="AlphaFoldDB" id="A0A6A6RDC6"/>
<gene>
    <name evidence="1" type="ORF">BU16DRAFT_555920</name>
</gene>
<sequence length="192" mass="20888">MRTDLRPSPIQKTLSRFVAVTICKALLISAPTSVFEHTYYRFSCSMWNPGAAAVVRRLTEDWSRGLRDVSQLSAQPGQYFGGLATKRFSGGTSPWDQICTATNGTSIIGPRLITGTAAAERSEVAILKKGRVRYQRRTPYCMASVVNITDKAISAIAKAIITADTPTVVAKRGRQLDKCQDPALLFTSSSPS</sequence>
<proteinExistence type="predicted"/>
<protein>
    <submittedName>
        <fullName evidence="1">Uncharacterized protein</fullName>
    </submittedName>
</protein>
<dbReference type="EMBL" id="MU004182">
    <property type="protein sequence ID" value="KAF2501437.1"/>
    <property type="molecule type" value="Genomic_DNA"/>
</dbReference>
<name>A0A6A6RDC6_9PEZI</name>
<keyword evidence="2" id="KW-1185">Reference proteome</keyword>
<organism evidence="1 2">
    <name type="scientific">Lophium mytilinum</name>
    <dbReference type="NCBI Taxonomy" id="390894"/>
    <lineage>
        <taxon>Eukaryota</taxon>
        <taxon>Fungi</taxon>
        <taxon>Dikarya</taxon>
        <taxon>Ascomycota</taxon>
        <taxon>Pezizomycotina</taxon>
        <taxon>Dothideomycetes</taxon>
        <taxon>Pleosporomycetidae</taxon>
        <taxon>Mytilinidiales</taxon>
        <taxon>Mytilinidiaceae</taxon>
        <taxon>Lophium</taxon>
    </lineage>
</organism>
<evidence type="ECO:0000313" key="2">
    <source>
        <dbReference type="Proteomes" id="UP000799750"/>
    </source>
</evidence>
<reference evidence="1" key="1">
    <citation type="journal article" date="2020" name="Stud. Mycol.">
        <title>101 Dothideomycetes genomes: a test case for predicting lifestyles and emergence of pathogens.</title>
        <authorList>
            <person name="Haridas S."/>
            <person name="Albert R."/>
            <person name="Binder M."/>
            <person name="Bloem J."/>
            <person name="Labutti K."/>
            <person name="Salamov A."/>
            <person name="Andreopoulos B."/>
            <person name="Baker S."/>
            <person name="Barry K."/>
            <person name="Bills G."/>
            <person name="Bluhm B."/>
            <person name="Cannon C."/>
            <person name="Castanera R."/>
            <person name="Culley D."/>
            <person name="Daum C."/>
            <person name="Ezra D."/>
            <person name="Gonzalez J."/>
            <person name="Henrissat B."/>
            <person name="Kuo A."/>
            <person name="Liang C."/>
            <person name="Lipzen A."/>
            <person name="Lutzoni F."/>
            <person name="Magnuson J."/>
            <person name="Mondo S."/>
            <person name="Nolan M."/>
            <person name="Ohm R."/>
            <person name="Pangilinan J."/>
            <person name="Park H.-J."/>
            <person name="Ramirez L."/>
            <person name="Alfaro M."/>
            <person name="Sun H."/>
            <person name="Tritt A."/>
            <person name="Yoshinaga Y."/>
            <person name="Zwiers L.-H."/>
            <person name="Turgeon B."/>
            <person name="Goodwin S."/>
            <person name="Spatafora J."/>
            <person name="Crous P."/>
            <person name="Grigoriev I."/>
        </authorList>
    </citation>
    <scope>NUCLEOTIDE SEQUENCE</scope>
    <source>
        <strain evidence="1">CBS 269.34</strain>
    </source>
</reference>
<dbReference type="Proteomes" id="UP000799750">
    <property type="component" value="Unassembled WGS sequence"/>
</dbReference>